<organism evidence="2 3">
    <name type="scientific">Panicum hallii var. hallii</name>
    <dbReference type="NCBI Taxonomy" id="1504633"/>
    <lineage>
        <taxon>Eukaryota</taxon>
        <taxon>Viridiplantae</taxon>
        <taxon>Streptophyta</taxon>
        <taxon>Embryophyta</taxon>
        <taxon>Tracheophyta</taxon>
        <taxon>Spermatophyta</taxon>
        <taxon>Magnoliopsida</taxon>
        <taxon>Liliopsida</taxon>
        <taxon>Poales</taxon>
        <taxon>Poaceae</taxon>
        <taxon>PACMAD clade</taxon>
        <taxon>Panicoideae</taxon>
        <taxon>Panicodae</taxon>
        <taxon>Paniceae</taxon>
        <taxon>Panicinae</taxon>
        <taxon>Panicum</taxon>
        <taxon>Panicum sect. Panicum</taxon>
    </lineage>
</organism>
<feature type="region of interest" description="Disordered" evidence="1">
    <location>
        <begin position="1"/>
        <end position="26"/>
    </location>
</feature>
<dbReference type="Proteomes" id="UP000244336">
    <property type="component" value="Chromosome 1"/>
</dbReference>
<dbReference type="Gramene" id="PUZ77897">
    <property type="protein sequence ID" value="PUZ77897"/>
    <property type="gene ID" value="GQ55_1G409800"/>
</dbReference>
<protein>
    <submittedName>
        <fullName evidence="2">Uncharacterized protein</fullName>
    </submittedName>
</protein>
<dbReference type="EMBL" id="CM009749">
    <property type="protein sequence ID" value="PUZ77897.1"/>
    <property type="molecule type" value="Genomic_DNA"/>
</dbReference>
<keyword evidence="3" id="KW-1185">Reference proteome</keyword>
<sequence>MADAAASHGARHACRPRQLGPRAGRRKRLRRACLDDRGSCWPGFAEVLGFVTI</sequence>
<evidence type="ECO:0000256" key="1">
    <source>
        <dbReference type="SAM" id="MobiDB-lite"/>
    </source>
</evidence>
<gene>
    <name evidence="2" type="ORF">GQ55_1G409800</name>
</gene>
<proteinExistence type="predicted"/>
<dbReference type="AlphaFoldDB" id="A0A2T7FCX5"/>
<name>A0A2T7FCX5_9POAL</name>
<accession>A0A2T7FCX5</accession>
<evidence type="ECO:0000313" key="3">
    <source>
        <dbReference type="Proteomes" id="UP000244336"/>
    </source>
</evidence>
<evidence type="ECO:0000313" key="2">
    <source>
        <dbReference type="EMBL" id="PUZ77897.1"/>
    </source>
</evidence>
<reference evidence="2 3" key="1">
    <citation type="submission" date="2018-04" db="EMBL/GenBank/DDBJ databases">
        <title>WGS assembly of Panicum hallii var. hallii HAL2.</title>
        <authorList>
            <person name="Lovell J."/>
            <person name="Jenkins J."/>
            <person name="Lowry D."/>
            <person name="Mamidi S."/>
            <person name="Sreedasyam A."/>
            <person name="Weng X."/>
            <person name="Barry K."/>
            <person name="Bonette J."/>
            <person name="Campitelli B."/>
            <person name="Daum C."/>
            <person name="Gordon S."/>
            <person name="Gould B."/>
            <person name="Lipzen A."/>
            <person name="MacQueen A."/>
            <person name="Palacio-Mejia J."/>
            <person name="Plott C."/>
            <person name="Shakirov E."/>
            <person name="Shu S."/>
            <person name="Yoshinaga Y."/>
            <person name="Zane M."/>
            <person name="Rokhsar D."/>
            <person name="Grimwood J."/>
            <person name="Schmutz J."/>
            <person name="Juenger T."/>
        </authorList>
    </citation>
    <scope>NUCLEOTIDE SEQUENCE [LARGE SCALE GENOMIC DNA]</scope>
    <source>
        <strain evidence="3">cv. HAL2</strain>
    </source>
</reference>